<feature type="domain" description="Thiamine phosphate synthase/TenI" evidence="12">
    <location>
        <begin position="10"/>
        <end position="190"/>
    </location>
</feature>
<dbReference type="EMBL" id="JBEPMJ010000008">
    <property type="protein sequence ID" value="MET3750173.1"/>
    <property type="molecule type" value="Genomic_DNA"/>
</dbReference>
<evidence type="ECO:0000256" key="4">
    <source>
        <dbReference type="ARBA" id="ARBA00022842"/>
    </source>
</evidence>
<evidence type="ECO:0000256" key="3">
    <source>
        <dbReference type="ARBA" id="ARBA00022723"/>
    </source>
</evidence>
<feature type="binding site" evidence="9">
    <location>
        <position position="111"/>
    </location>
    <ligand>
        <name>4-amino-2-methyl-5-(diphosphooxymethyl)pyrimidine</name>
        <dbReference type="ChEBI" id="CHEBI:57841"/>
    </ligand>
</feature>
<dbReference type="HAMAP" id="MF_00097">
    <property type="entry name" value="TMP_synthase"/>
    <property type="match status" value="1"/>
</dbReference>
<keyword evidence="2 9" id="KW-0808">Transferase</keyword>
<keyword evidence="5 9" id="KW-0784">Thiamine biosynthesis</keyword>
<dbReference type="GO" id="GO:0004789">
    <property type="term" value="F:thiamine-phosphate diphosphorylase activity"/>
    <property type="evidence" value="ECO:0007669"/>
    <property type="project" value="UniProtKB-EC"/>
</dbReference>
<feature type="binding site" evidence="9">
    <location>
        <position position="73"/>
    </location>
    <ligand>
        <name>Mg(2+)</name>
        <dbReference type="ChEBI" id="CHEBI:18420"/>
    </ligand>
</feature>
<comment type="catalytic activity">
    <reaction evidence="8 9 10">
        <text>2-[(2R,5Z)-2-carboxy-4-methylthiazol-5(2H)-ylidene]ethyl phosphate + 4-amino-2-methyl-5-(diphosphooxymethyl)pyrimidine + 2 H(+) = thiamine phosphate + CO2 + diphosphate</text>
        <dbReference type="Rhea" id="RHEA:47844"/>
        <dbReference type="ChEBI" id="CHEBI:15378"/>
        <dbReference type="ChEBI" id="CHEBI:16526"/>
        <dbReference type="ChEBI" id="CHEBI:33019"/>
        <dbReference type="ChEBI" id="CHEBI:37575"/>
        <dbReference type="ChEBI" id="CHEBI:57841"/>
        <dbReference type="ChEBI" id="CHEBI:62899"/>
        <dbReference type="EC" id="2.5.1.3"/>
    </reaction>
</comment>
<comment type="caution">
    <text evidence="13">The sequence shown here is derived from an EMBL/GenBank/DDBJ whole genome shotgun (WGS) entry which is preliminary data.</text>
</comment>
<comment type="function">
    <text evidence="9">Condenses 4-methyl-5-(beta-hydroxyethyl)thiazole monophosphate (THZ-P) and 2-methyl-4-amino-5-hydroxymethyl pyrimidine pyrophosphate (HMP-PP) to form thiamine monophosphate (TMP).</text>
</comment>
<comment type="catalytic activity">
    <reaction evidence="6 9 10">
        <text>4-methyl-5-(2-phosphooxyethyl)-thiazole + 4-amino-2-methyl-5-(diphosphooxymethyl)pyrimidine + H(+) = thiamine phosphate + diphosphate</text>
        <dbReference type="Rhea" id="RHEA:22328"/>
        <dbReference type="ChEBI" id="CHEBI:15378"/>
        <dbReference type="ChEBI" id="CHEBI:33019"/>
        <dbReference type="ChEBI" id="CHEBI:37575"/>
        <dbReference type="ChEBI" id="CHEBI:57841"/>
        <dbReference type="ChEBI" id="CHEBI:58296"/>
        <dbReference type="EC" id="2.5.1.3"/>
    </reaction>
</comment>
<evidence type="ECO:0000256" key="8">
    <source>
        <dbReference type="ARBA" id="ARBA00047883"/>
    </source>
</evidence>
<dbReference type="NCBIfam" id="TIGR00693">
    <property type="entry name" value="thiE"/>
    <property type="match status" value="1"/>
</dbReference>
<feature type="binding site" evidence="9">
    <location>
        <position position="72"/>
    </location>
    <ligand>
        <name>4-amino-2-methyl-5-(diphosphooxymethyl)pyrimidine</name>
        <dbReference type="ChEBI" id="CHEBI:57841"/>
    </ligand>
</feature>
<feature type="binding site" evidence="9">
    <location>
        <begin position="187"/>
        <end position="188"/>
    </location>
    <ligand>
        <name>2-[(2R,5Z)-2-carboxy-4-methylthiazol-5(2H)-ylidene]ethyl phosphate</name>
        <dbReference type="ChEBI" id="CHEBI:62899"/>
    </ligand>
</feature>
<name>A0ABV2M130_9FIRM</name>
<feature type="binding site" evidence="9">
    <location>
        <begin position="40"/>
        <end position="44"/>
    </location>
    <ligand>
        <name>4-amino-2-methyl-5-(diphosphooxymethyl)pyrimidine</name>
        <dbReference type="ChEBI" id="CHEBI:57841"/>
    </ligand>
</feature>
<evidence type="ECO:0000256" key="2">
    <source>
        <dbReference type="ARBA" id="ARBA00022679"/>
    </source>
</evidence>
<keyword evidence="4 9" id="KW-0460">Magnesium</keyword>
<dbReference type="InterPro" id="IPR036206">
    <property type="entry name" value="ThiamineP_synth_sf"/>
</dbReference>
<evidence type="ECO:0000259" key="12">
    <source>
        <dbReference type="Pfam" id="PF02581"/>
    </source>
</evidence>
<gene>
    <name evidence="9" type="primary">thiE</name>
    <name evidence="13" type="ORF">ABID24_001417</name>
</gene>
<dbReference type="PANTHER" id="PTHR20857">
    <property type="entry name" value="THIAMINE-PHOSPHATE PYROPHOSPHORYLASE"/>
    <property type="match status" value="1"/>
</dbReference>
<protein>
    <recommendedName>
        <fullName evidence="9">Thiamine-phosphate synthase</fullName>
        <shortName evidence="9">TP synthase</shortName>
        <shortName evidence="9">TPS</shortName>
        <ecNumber evidence="9">2.5.1.3</ecNumber>
    </recommendedName>
    <alternativeName>
        <fullName evidence="9">Thiamine-phosphate pyrophosphorylase</fullName>
        <shortName evidence="9">TMP pyrophosphorylase</shortName>
        <shortName evidence="9">TMP-PPase</shortName>
    </alternativeName>
</protein>
<feature type="binding site" evidence="9">
    <location>
        <position position="92"/>
    </location>
    <ligand>
        <name>Mg(2+)</name>
        <dbReference type="ChEBI" id="CHEBI:18420"/>
    </ligand>
</feature>
<dbReference type="SUPFAM" id="SSF51391">
    <property type="entry name" value="Thiamin phosphate synthase"/>
    <property type="match status" value="1"/>
</dbReference>
<organism evidence="13 14">
    <name type="scientific">Blautia caecimuris</name>
    <dbReference type="NCBI Taxonomy" id="1796615"/>
    <lineage>
        <taxon>Bacteria</taxon>
        <taxon>Bacillati</taxon>
        <taxon>Bacillota</taxon>
        <taxon>Clostridia</taxon>
        <taxon>Lachnospirales</taxon>
        <taxon>Lachnospiraceae</taxon>
        <taxon>Blautia</taxon>
    </lineage>
</organism>
<comment type="cofactor">
    <cofactor evidence="9">
        <name>Mg(2+)</name>
        <dbReference type="ChEBI" id="CHEBI:18420"/>
    </cofactor>
    <text evidence="9">Binds 1 Mg(2+) ion per subunit.</text>
</comment>
<dbReference type="PANTHER" id="PTHR20857:SF15">
    <property type="entry name" value="THIAMINE-PHOSPHATE SYNTHASE"/>
    <property type="match status" value="1"/>
</dbReference>
<comment type="similarity">
    <text evidence="9 10">Belongs to the thiamine-phosphate synthase family.</text>
</comment>
<feature type="binding site" evidence="9">
    <location>
        <position position="167"/>
    </location>
    <ligand>
        <name>2-[(2R,5Z)-2-carboxy-4-methylthiazol-5(2H)-ylidene]ethyl phosphate</name>
        <dbReference type="ChEBI" id="CHEBI:62899"/>
    </ligand>
</feature>
<dbReference type="Gene3D" id="3.20.20.70">
    <property type="entry name" value="Aldolase class I"/>
    <property type="match status" value="1"/>
</dbReference>
<proteinExistence type="inferred from homology"/>
<evidence type="ECO:0000256" key="7">
    <source>
        <dbReference type="ARBA" id="ARBA00047851"/>
    </source>
</evidence>
<dbReference type="Proteomes" id="UP001549106">
    <property type="component" value="Unassembled WGS sequence"/>
</dbReference>
<dbReference type="Pfam" id="PF02581">
    <property type="entry name" value="TMP-TENI"/>
    <property type="match status" value="1"/>
</dbReference>
<sequence length="213" mass="23096">MKFHKDMLLLYAVTDRKWTGRQTLYEQIEDALKGGATMIQLREKDLPESRLVAEAEKIKELCHSYHVPLIINDNVKAALLSGADGVHVGKEDMAVSDIRKIVPEDFIIGATAKTTEQAKKAEQGGADYLGVGAVFPSPTKQDAIRITRDQLKEICSAVSVPAVAIGGITRQNIEELAGGKMAGAAVVSGIFSAQDIQKETALLKKKIQEVLNL</sequence>
<dbReference type="InterPro" id="IPR034291">
    <property type="entry name" value="TMP_synthase"/>
</dbReference>
<comment type="pathway">
    <text evidence="1 9 11">Cofactor biosynthesis; thiamine diphosphate biosynthesis; thiamine phosphate from 4-amino-2-methyl-5-diphosphomethylpyrimidine and 4-methyl-5-(2-phosphoethyl)-thiazole: step 1/1.</text>
</comment>
<dbReference type="RefSeq" id="WP_257464430.1">
    <property type="nucleotide sequence ID" value="NZ_JANJZT010000008.1"/>
</dbReference>
<evidence type="ECO:0000256" key="10">
    <source>
        <dbReference type="RuleBase" id="RU003826"/>
    </source>
</evidence>
<keyword evidence="3 9" id="KW-0479">Metal-binding</keyword>
<evidence type="ECO:0000256" key="6">
    <source>
        <dbReference type="ARBA" id="ARBA00047334"/>
    </source>
</evidence>
<evidence type="ECO:0000256" key="1">
    <source>
        <dbReference type="ARBA" id="ARBA00005165"/>
    </source>
</evidence>
<evidence type="ECO:0000313" key="14">
    <source>
        <dbReference type="Proteomes" id="UP001549106"/>
    </source>
</evidence>
<dbReference type="InterPro" id="IPR013785">
    <property type="entry name" value="Aldolase_TIM"/>
</dbReference>
<evidence type="ECO:0000256" key="9">
    <source>
        <dbReference type="HAMAP-Rule" id="MF_00097"/>
    </source>
</evidence>
<reference evidence="13 14" key="1">
    <citation type="submission" date="2024-06" db="EMBL/GenBank/DDBJ databases">
        <title>Genomic Encyclopedia of Type Strains, Phase IV (KMG-IV): sequencing the most valuable type-strain genomes for metagenomic binning, comparative biology and taxonomic classification.</title>
        <authorList>
            <person name="Goeker M."/>
        </authorList>
    </citation>
    <scope>NUCLEOTIDE SEQUENCE [LARGE SCALE GENOMIC DNA]</scope>
    <source>
        <strain evidence="13 14">DSM 29492</strain>
    </source>
</reference>
<feature type="binding site" evidence="9">
    <location>
        <position position="140"/>
    </location>
    <ligand>
        <name>4-amino-2-methyl-5-(diphosphooxymethyl)pyrimidine</name>
        <dbReference type="ChEBI" id="CHEBI:57841"/>
    </ligand>
</feature>
<evidence type="ECO:0000256" key="11">
    <source>
        <dbReference type="RuleBase" id="RU004253"/>
    </source>
</evidence>
<evidence type="ECO:0000256" key="5">
    <source>
        <dbReference type="ARBA" id="ARBA00022977"/>
    </source>
</evidence>
<dbReference type="CDD" id="cd00564">
    <property type="entry name" value="TMP_TenI"/>
    <property type="match status" value="1"/>
</dbReference>
<accession>A0ABV2M130</accession>
<keyword evidence="14" id="KW-1185">Reference proteome</keyword>
<evidence type="ECO:0000313" key="13">
    <source>
        <dbReference type="EMBL" id="MET3750173.1"/>
    </source>
</evidence>
<dbReference type="InterPro" id="IPR022998">
    <property type="entry name" value="ThiamineP_synth_TenI"/>
</dbReference>
<feature type="binding site" evidence="9">
    <location>
        <begin position="137"/>
        <end position="139"/>
    </location>
    <ligand>
        <name>2-[(2R,5Z)-2-carboxy-4-methylthiazol-5(2H)-ylidene]ethyl phosphate</name>
        <dbReference type="ChEBI" id="CHEBI:62899"/>
    </ligand>
</feature>
<comment type="catalytic activity">
    <reaction evidence="7 9 10">
        <text>2-(2-carboxy-4-methylthiazol-5-yl)ethyl phosphate + 4-amino-2-methyl-5-(diphosphooxymethyl)pyrimidine + 2 H(+) = thiamine phosphate + CO2 + diphosphate</text>
        <dbReference type="Rhea" id="RHEA:47848"/>
        <dbReference type="ChEBI" id="CHEBI:15378"/>
        <dbReference type="ChEBI" id="CHEBI:16526"/>
        <dbReference type="ChEBI" id="CHEBI:33019"/>
        <dbReference type="ChEBI" id="CHEBI:37575"/>
        <dbReference type="ChEBI" id="CHEBI:57841"/>
        <dbReference type="ChEBI" id="CHEBI:62890"/>
        <dbReference type="EC" id="2.5.1.3"/>
    </reaction>
</comment>
<dbReference type="EC" id="2.5.1.3" evidence="9"/>